<keyword evidence="2" id="KW-1185">Reference proteome</keyword>
<protein>
    <submittedName>
        <fullName evidence="1">Uncharacterized protein</fullName>
    </submittedName>
</protein>
<dbReference type="Proteomes" id="UP001732700">
    <property type="component" value="Chromosome 6D"/>
</dbReference>
<sequence length="198" mass="22060">MELMHIHDIDPDIAPPEKSIVLSCSMQNKQVIFLLDSRSTNSFLSSSIAQQLNGILPLPVPRRVKVAGGGILQCTSYIPNCSWMCGNMEFSLAFKILPLNGYDGILGMDWISSHSPQIIDWQHEWLALQYQGSWKCLQGNVPIDHEYRVIEIQLLQDTPVATKPLPTDIQSLLDAFASVFSTLEGLPSQRAISLHTTD</sequence>
<reference evidence="1" key="2">
    <citation type="submission" date="2025-09" db="UniProtKB">
        <authorList>
            <consortium name="EnsemblPlants"/>
        </authorList>
    </citation>
    <scope>IDENTIFICATION</scope>
</reference>
<dbReference type="EnsemblPlants" id="AVESA.00010b.r2.6DG1166660.1">
    <property type="protein sequence ID" value="AVESA.00010b.r2.6DG1166660.1.CDS.1"/>
    <property type="gene ID" value="AVESA.00010b.r2.6DG1166660"/>
</dbReference>
<evidence type="ECO:0000313" key="2">
    <source>
        <dbReference type="Proteomes" id="UP001732700"/>
    </source>
</evidence>
<name>A0ACD5ZI35_AVESA</name>
<evidence type="ECO:0000313" key="1">
    <source>
        <dbReference type="EnsemblPlants" id="AVESA.00010b.r2.6DG1166660.1.CDS.1"/>
    </source>
</evidence>
<reference evidence="1" key="1">
    <citation type="submission" date="2021-05" db="EMBL/GenBank/DDBJ databases">
        <authorList>
            <person name="Scholz U."/>
            <person name="Mascher M."/>
            <person name="Fiebig A."/>
        </authorList>
    </citation>
    <scope>NUCLEOTIDE SEQUENCE [LARGE SCALE GENOMIC DNA]</scope>
</reference>
<proteinExistence type="predicted"/>
<organism evidence="1 2">
    <name type="scientific">Avena sativa</name>
    <name type="common">Oat</name>
    <dbReference type="NCBI Taxonomy" id="4498"/>
    <lineage>
        <taxon>Eukaryota</taxon>
        <taxon>Viridiplantae</taxon>
        <taxon>Streptophyta</taxon>
        <taxon>Embryophyta</taxon>
        <taxon>Tracheophyta</taxon>
        <taxon>Spermatophyta</taxon>
        <taxon>Magnoliopsida</taxon>
        <taxon>Liliopsida</taxon>
        <taxon>Poales</taxon>
        <taxon>Poaceae</taxon>
        <taxon>BOP clade</taxon>
        <taxon>Pooideae</taxon>
        <taxon>Poodae</taxon>
        <taxon>Poeae</taxon>
        <taxon>Poeae Chloroplast Group 1 (Aveneae type)</taxon>
        <taxon>Aveninae</taxon>
        <taxon>Avena</taxon>
    </lineage>
</organism>
<accession>A0ACD5ZI35</accession>